<keyword evidence="2 3" id="KW-0378">Hydrolase</keyword>
<dbReference type="CDD" id="cd00586">
    <property type="entry name" value="4HBT"/>
    <property type="match status" value="1"/>
</dbReference>
<dbReference type="InterPro" id="IPR008272">
    <property type="entry name" value="HB-CoA_thioesterase_AS"/>
</dbReference>
<evidence type="ECO:0000256" key="2">
    <source>
        <dbReference type="ARBA" id="ARBA00022801"/>
    </source>
</evidence>
<protein>
    <submittedName>
        <fullName evidence="3">YbgC/FadM family acyl-CoA thioesterase</fullName>
        <ecNumber evidence="3">3.1.2.-</ecNumber>
    </submittedName>
</protein>
<dbReference type="Proteomes" id="UP001548189">
    <property type="component" value="Unassembled WGS sequence"/>
</dbReference>
<organism evidence="3 4">
    <name type="scientific">Aliikangiella maris</name>
    <dbReference type="NCBI Taxonomy" id="3162458"/>
    <lineage>
        <taxon>Bacteria</taxon>
        <taxon>Pseudomonadati</taxon>
        <taxon>Pseudomonadota</taxon>
        <taxon>Gammaproteobacteria</taxon>
        <taxon>Oceanospirillales</taxon>
        <taxon>Pleioneaceae</taxon>
        <taxon>Aliikangiella</taxon>
    </lineage>
</organism>
<accession>A0ABV2BV06</accession>
<dbReference type="GO" id="GO:0016787">
    <property type="term" value="F:hydrolase activity"/>
    <property type="evidence" value="ECO:0007669"/>
    <property type="project" value="UniProtKB-KW"/>
</dbReference>
<dbReference type="EMBL" id="JBEVCJ010000013">
    <property type="protein sequence ID" value="MET1255778.1"/>
    <property type="molecule type" value="Genomic_DNA"/>
</dbReference>
<dbReference type="Gene3D" id="3.10.129.10">
    <property type="entry name" value="Hotdog Thioesterase"/>
    <property type="match status" value="1"/>
</dbReference>
<comment type="similarity">
    <text evidence="1">Belongs to the 4-hydroxybenzoyl-CoA thioesterase family.</text>
</comment>
<dbReference type="InterPro" id="IPR050563">
    <property type="entry name" value="4-hydroxybenzoyl-CoA_TE"/>
</dbReference>
<dbReference type="InterPro" id="IPR029069">
    <property type="entry name" value="HotDog_dom_sf"/>
</dbReference>
<dbReference type="RefSeq" id="WP_353896363.1">
    <property type="nucleotide sequence ID" value="NZ_JBEVCJ010000013.1"/>
</dbReference>
<comment type="caution">
    <text evidence="3">The sequence shown here is derived from an EMBL/GenBank/DDBJ whole genome shotgun (WGS) entry which is preliminary data.</text>
</comment>
<reference evidence="3 4" key="1">
    <citation type="submission" date="2024-06" db="EMBL/GenBank/DDBJ databases">
        <authorList>
            <person name="Li F."/>
        </authorList>
    </citation>
    <scope>NUCLEOTIDE SEQUENCE [LARGE SCALE GENOMIC DNA]</scope>
    <source>
        <strain evidence="3 4">GXAS 311</strain>
    </source>
</reference>
<dbReference type="InterPro" id="IPR006684">
    <property type="entry name" value="YbgC/YbaW"/>
</dbReference>
<evidence type="ECO:0000313" key="3">
    <source>
        <dbReference type="EMBL" id="MET1255778.1"/>
    </source>
</evidence>
<dbReference type="PANTHER" id="PTHR31793:SF37">
    <property type="entry name" value="ACYL-COA THIOESTER HYDROLASE YBGC"/>
    <property type="match status" value="1"/>
</dbReference>
<sequence length="137" mass="15909">MSTEFIWPVRVYFEDTDAGGVVYHANYLKYFERARTEWFNHLGIDQALLMRRNTVFAVGHIDIDFIKPARLNERLAVISVISKSKGASFITEQQLFRENDRENILCRANVQIVSLNLDSFTPCRLPAEVKEELQRVS</sequence>
<keyword evidence="4" id="KW-1185">Reference proteome</keyword>
<dbReference type="EC" id="3.1.2.-" evidence="3"/>
<dbReference type="PIRSF" id="PIRSF003230">
    <property type="entry name" value="YbgC"/>
    <property type="match status" value="1"/>
</dbReference>
<evidence type="ECO:0000313" key="4">
    <source>
        <dbReference type="Proteomes" id="UP001548189"/>
    </source>
</evidence>
<proteinExistence type="inferred from homology"/>
<dbReference type="NCBIfam" id="TIGR00051">
    <property type="entry name" value="YbgC/FadM family acyl-CoA thioesterase"/>
    <property type="match status" value="1"/>
</dbReference>
<dbReference type="Pfam" id="PF13279">
    <property type="entry name" value="4HBT_2"/>
    <property type="match status" value="1"/>
</dbReference>
<dbReference type="PANTHER" id="PTHR31793">
    <property type="entry name" value="4-HYDROXYBENZOYL-COA THIOESTERASE FAMILY MEMBER"/>
    <property type="match status" value="1"/>
</dbReference>
<dbReference type="PROSITE" id="PS01328">
    <property type="entry name" value="4HBCOA_THIOESTERASE"/>
    <property type="match status" value="1"/>
</dbReference>
<dbReference type="SUPFAM" id="SSF54637">
    <property type="entry name" value="Thioesterase/thiol ester dehydrase-isomerase"/>
    <property type="match status" value="1"/>
</dbReference>
<evidence type="ECO:0000256" key="1">
    <source>
        <dbReference type="ARBA" id="ARBA00005953"/>
    </source>
</evidence>
<gene>
    <name evidence="3" type="ORF">ABVT43_11630</name>
</gene>
<name>A0ABV2BV06_9GAMM</name>